<organism evidence="2 3">
    <name type="scientific">Conger conger</name>
    <name type="common">Conger eel</name>
    <name type="synonym">Muraena conger</name>
    <dbReference type="NCBI Taxonomy" id="82655"/>
    <lineage>
        <taxon>Eukaryota</taxon>
        <taxon>Metazoa</taxon>
        <taxon>Chordata</taxon>
        <taxon>Craniata</taxon>
        <taxon>Vertebrata</taxon>
        <taxon>Euteleostomi</taxon>
        <taxon>Actinopterygii</taxon>
        <taxon>Neopterygii</taxon>
        <taxon>Teleostei</taxon>
        <taxon>Anguilliformes</taxon>
        <taxon>Congridae</taxon>
        <taxon>Conger</taxon>
    </lineage>
</organism>
<dbReference type="AlphaFoldDB" id="A0A9Q1HZH1"/>
<accession>A0A9Q1HZH1</accession>
<name>A0A9Q1HZH1_CONCO</name>
<evidence type="ECO:0000256" key="1">
    <source>
        <dbReference type="SAM" id="MobiDB-lite"/>
    </source>
</evidence>
<reference evidence="2" key="1">
    <citation type="journal article" date="2023" name="Science">
        <title>Genome structures resolve the early diversification of teleost fishes.</title>
        <authorList>
            <person name="Parey E."/>
            <person name="Louis A."/>
            <person name="Montfort J."/>
            <person name="Bouchez O."/>
            <person name="Roques C."/>
            <person name="Iampietro C."/>
            <person name="Lluch J."/>
            <person name="Castinel A."/>
            <person name="Donnadieu C."/>
            <person name="Desvignes T."/>
            <person name="Floi Bucao C."/>
            <person name="Jouanno E."/>
            <person name="Wen M."/>
            <person name="Mejri S."/>
            <person name="Dirks R."/>
            <person name="Jansen H."/>
            <person name="Henkel C."/>
            <person name="Chen W.J."/>
            <person name="Zahm M."/>
            <person name="Cabau C."/>
            <person name="Klopp C."/>
            <person name="Thompson A.W."/>
            <person name="Robinson-Rechavi M."/>
            <person name="Braasch I."/>
            <person name="Lecointre G."/>
            <person name="Bobe J."/>
            <person name="Postlethwait J.H."/>
            <person name="Berthelot C."/>
            <person name="Roest Crollius H."/>
            <person name="Guiguen Y."/>
        </authorList>
    </citation>
    <scope>NUCLEOTIDE SEQUENCE</scope>
    <source>
        <strain evidence="2">Concon-B</strain>
    </source>
</reference>
<dbReference type="EMBL" id="JAFJMO010000007">
    <property type="protein sequence ID" value="KAJ8272263.1"/>
    <property type="molecule type" value="Genomic_DNA"/>
</dbReference>
<sequence length="144" mass="16515">MRLLQNKRKFYLFTRGEQKRNWYRNVKSSFVRLFSLSTNQYCWVVCRQCTLSLGWATFGVDLSPHHTRWPSWRYCCPHCWHSVPMLSSRCRSRKRHRWRCSEGTSFSTAPSTKPARSISPTSASSGSSPTPRGPCTGTGTTASS</sequence>
<feature type="compositionally biased region" description="Low complexity" evidence="1">
    <location>
        <begin position="119"/>
        <end position="144"/>
    </location>
</feature>
<gene>
    <name evidence="2" type="ORF">COCON_G00111220</name>
</gene>
<protein>
    <submittedName>
        <fullName evidence="2">Uncharacterized protein</fullName>
    </submittedName>
</protein>
<keyword evidence="3" id="KW-1185">Reference proteome</keyword>
<dbReference type="Proteomes" id="UP001152803">
    <property type="component" value="Unassembled WGS sequence"/>
</dbReference>
<evidence type="ECO:0000313" key="3">
    <source>
        <dbReference type="Proteomes" id="UP001152803"/>
    </source>
</evidence>
<comment type="caution">
    <text evidence="2">The sequence shown here is derived from an EMBL/GenBank/DDBJ whole genome shotgun (WGS) entry which is preliminary data.</text>
</comment>
<feature type="compositionally biased region" description="Polar residues" evidence="1">
    <location>
        <begin position="102"/>
        <end position="111"/>
    </location>
</feature>
<evidence type="ECO:0000313" key="2">
    <source>
        <dbReference type="EMBL" id="KAJ8272263.1"/>
    </source>
</evidence>
<feature type="region of interest" description="Disordered" evidence="1">
    <location>
        <begin position="100"/>
        <end position="144"/>
    </location>
</feature>
<proteinExistence type="predicted"/>